<accession>A0A7G9W9R1</accession>
<evidence type="ECO:0000259" key="2">
    <source>
        <dbReference type="Pfam" id="PF14378"/>
    </source>
</evidence>
<dbReference type="Pfam" id="PF14378">
    <property type="entry name" value="PAP2_3"/>
    <property type="match status" value="1"/>
</dbReference>
<gene>
    <name evidence="3" type="ORF">HYG86_11940</name>
</gene>
<proteinExistence type="predicted"/>
<sequence length="206" mass="23484">MKKIPVSKENLIILGYMFAIPGLKLIYFFLNRIPRPAVNVLIWVDSYIPLLPVFVVPYIIFYPFVLCCLIFLFLRDRKTYIHVVKAYSVGLIVCYLTYLLFQTTVPRPELVHGDIFSKILGFIYHIDEPYNALPSIHVLGTMLTMLGLKEAKIDSIYMKSIGWLIIVSTMFVKQHGILDVVTGLGLSYGVYSLTTTQASSKHQISQ</sequence>
<keyword evidence="1" id="KW-1133">Transmembrane helix</keyword>
<dbReference type="EMBL" id="CP058559">
    <property type="protein sequence ID" value="QNO15423.1"/>
    <property type="molecule type" value="Genomic_DNA"/>
</dbReference>
<feature type="transmembrane region" description="Helical" evidence="1">
    <location>
        <begin position="86"/>
        <end position="105"/>
    </location>
</feature>
<dbReference type="RefSeq" id="WP_213165787.1">
    <property type="nucleotide sequence ID" value="NZ_CP058559.1"/>
</dbReference>
<dbReference type="CDD" id="cd03386">
    <property type="entry name" value="PAP2_Aur1_like"/>
    <property type="match status" value="1"/>
</dbReference>
<dbReference type="KEGG" id="acae:HYG86_11940"/>
<keyword evidence="4" id="KW-1185">Reference proteome</keyword>
<dbReference type="Proteomes" id="UP000516160">
    <property type="component" value="Chromosome"/>
</dbReference>
<dbReference type="InterPro" id="IPR026841">
    <property type="entry name" value="Aur1/Ipt1"/>
</dbReference>
<protein>
    <submittedName>
        <fullName evidence="3">Inositol phosphorylceramide synthase</fullName>
    </submittedName>
</protein>
<dbReference type="SUPFAM" id="SSF48317">
    <property type="entry name" value="Acid phosphatase/Vanadium-dependent haloperoxidase"/>
    <property type="match status" value="1"/>
</dbReference>
<dbReference type="AlphaFoldDB" id="A0A7G9W9R1"/>
<evidence type="ECO:0000313" key="4">
    <source>
        <dbReference type="Proteomes" id="UP000516160"/>
    </source>
</evidence>
<organism evidence="3 4">
    <name type="scientific">Alkalicella caledoniensis</name>
    <dbReference type="NCBI Taxonomy" id="2731377"/>
    <lineage>
        <taxon>Bacteria</taxon>
        <taxon>Bacillati</taxon>
        <taxon>Bacillota</taxon>
        <taxon>Clostridia</taxon>
        <taxon>Eubacteriales</taxon>
        <taxon>Proteinivoracaceae</taxon>
        <taxon>Alkalicella</taxon>
    </lineage>
</organism>
<feature type="transmembrane region" description="Helical" evidence="1">
    <location>
        <begin position="50"/>
        <end position="74"/>
    </location>
</feature>
<dbReference type="InterPro" id="IPR036938">
    <property type="entry name" value="PAP2/HPO_sf"/>
</dbReference>
<evidence type="ECO:0000256" key="1">
    <source>
        <dbReference type="SAM" id="Phobius"/>
    </source>
</evidence>
<name>A0A7G9W9R1_ALKCA</name>
<feature type="transmembrane region" description="Helical" evidence="1">
    <location>
        <begin position="12"/>
        <end position="30"/>
    </location>
</feature>
<feature type="domain" description="Inositolphosphotransferase Aur1/Ipt1" evidence="2">
    <location>
        <begin position="43"/>
        <end position="191"/>
    </location>
</feature>
<reference evidence="3 4" key="1">
    <citation type="submission" date="2020-07" db="EMBL/GenBank/DDBJ databases">
        <title>Alkalicella. sp. LB2 genome.</title>
        <authorList>
            <person name="Postec A."/>
            <person name="Quemeneur M."/>
        </authorList>
    </citation>
    <scope>NUCLEOTIDE SEQUENCE [LARGE SCALE GENOMIC DNA]</scope>
    <source>
        <strain evidence="3 4">LB2</strain>
    </source>
</reference>
<keyword evidence="1" id="KW-0812">Transmembrane</keyword>
<keyword evidence="1" id="KW-0472">Membrane</keyword>
<dbReference type="GO" id="GO:0016020">
    <property type="term" value="C:membrane"/>
    <property type="evidence" value="ECO:0007669"/>
    <property type="project" value="UniProtKB-SubCell"/>
</dbReference>
<evidence type="ECO:0000313" key="3">
    <source>
        <dbReference type="EMBL" id="QNO15423.1"/>
    </source>
</evidence>